<sequence>MRQPAQQINRSSPGKTIDRGTEYYAGMKKGQAMKQARAFTLIELMVTLAIAAILMALAAPSFVSFIKNNRLTTTTNDLIGDLGLARSEAAKRGQRVTLCISTSGNSCTGGTDWLAGRLVFADPAGTGVVPNAASIIRVTDARSDGSVLSASGFANGSFITYTTTGTVSTGNTNVGTFKICDNRVGPFGKLVTITNTGRPNLQTAQSCP</sequence>
<dbReference type="NCBIfam" id="TIGR02532">
    <property type="entry name" value="IV_pilin_GFxxxE"/>
    <property type="match status" value="1"/>
</dbReference>
<feature type="transmembrane region" description="Helical" evidence="11">
    <location>
        <begin position="38"/>
        <end position="63"/>
    </location>
</feature>
<evidence type="ECO:0000256" key="11">
    <source>
        <dbReference type="SAM" id="Phobius"/>
    </source>
</evidence>
<dbReference type="EMBL" id="JADKBR010000001">
    <property type="protein sequence ID" value="MBK8889095.1"/>
    <property type="molecule type" value="Genomic_DNA"/>
</dbReference>
<dbReference type="InterPro" id="IPR022346">
    <property type="entry name" value="T2SS_GspH"/>
</dbReference>
<protein>
    <recommendedName>
        <fullName evidence="2">Type II secretion system protein H</fullName>
    </recommendedName>
    <alternativeName>
        <fullName evidence="10">General secretion pathway protein H</fullName>
    </alternativeName>
</protein>
<keyword evidence="8 11" id="KW-0472">Membrane</keyword>
<dbReference type="Proteomes" id="UP000808146">
    <property type="component" value="Unassembled WGS sequence"/>
</dbReference>
<evidence type="ECO:0000256" key="5">
    <source>
        <dbReference type="ARBA" id="ARBA00022519"/>
    </source>
</evidence>
<evidence type="ECO:0000256" key="8">
    <source>
        <dbReference type="ARBA" id="ARBA00023136"/>
    </source>
</evidence>
<dbReference type="GO" id="GO:0015627">
    <property type="term" value="C:type II protein secretion system complex"/>
    <property type="evidence" value="ECO:0007669"/>
    <property type="project" value="InterPro"/>
</dbReference>
<keyword evidence="7 11" id="KW-1133">Transmembrane helix</keyword>
<evidence type="ECO:0000256" key="6">
    <source>
        <dbReference type="ARBA" id="ARBA00022692"/>
    </source>
</evidence>
<evidence type="ECO:0000256" key="10">
    <source>
        <dbReference type="ARBA" id="ARBA00030775"/>
    </source>
</evidence>
<proteinExistence type="inferred from homology"/>
<dbReference type="GO" id="GO:0015628">
    <property type="term" value="P:protein secretion by the type II secretion system"/>
    <property type="evidence" value="ECO:0007669"/>
    <property type="project" value="InterPro"/>
</dbReference>
<dbReference type="Pfam" id="PF12019">
    <property type="entry name" value="GspH"/>
    <property type="match status" value="1"/>
</dbReference>
<comment type="caution">
    <text evidence="13">The sequence shown here is derived from an EMBL/GenBank/DDBJ whole genome shotgun (WGS) entry which is preliminary data.</text>
</comment>
<dbReference type="InterPro" id="IPR045584">
    <property type="entry name" value="Pilin-like"/>
</dbReference>
<dbReference type="SUPFAM" id="SSF54523">
    <property type="entry name" value="Pili subunits"/>
    <property type="match status" value="1"/>
</dbReference>
<evidence type="ECO:0000313" key="13">
    <source>
        <dbReference type="EMBL" id="MBK8889095.1"/>
    </source>
</evidence>
<dbReference type="InterPro" id="IPR012902">
    <property type="entry name" value="N_methyl_site"/>
</dbReference>
<evidence type="ECO:0000256" key="9">
    <source>
        <dbReference type="ARBA" id="ARBA00025772"/>
    </source>
</evidence>
<evidence type="ECO:0000259" key="12">
    <source>
        <dbReference type="Pfam" id="PF12019"/>
    </source>
</evidence>
<dbReference type="Gene3D" id="3.55.40.10">
    <property type="entry name" value="minor pseudopilin epsh domain"/>
    <property type="match status" value="1"/>
</dbReference>
<dbReference type="AlphaFoldDB" id="A0A9D7LNC4"/>
<evidence type="ECO:0000256" key="3">
    <source>
        <dbReference type="ARBA" id="ARBA00022475"/>
    </source>
</evidence>
<evidence type="ECO:0000256" key="4">
    <source>
        <dbReference type="ARBA" id="ARBA00022481"/>
    </source>
</evidence>
<accession>A0A9D7LNC4</accession>
<organism evidence="13 14">
    <name type="scientific">Candidatus Dechloromonas phosphorivorans</name>
    <dbReference type="NCBI Taxonomy" id="2899244"/>
    <lineage>
        <taxon>Bacteria</taxon>
        <taxon>Pseudomonadati</taxon>
        <taxon>Pseudomonadota</taxon>
        <taxon>Betaproteobacteria</taxon>
        <taxon>Rhodocyclales</taxon>
        <taxon>Azonexaceae</taxon>
        <taxon>Dechloromonas</taxon>
    </lineage>
</organism>
<name>A0A9D7LNC4_9RHOO</name>
<keyword evidence="5" id="KW-0997">Cell inner membrane</keyword>
<keyword evidence="4" id="KW-0488">Methylation</keyword>
<evidence type="ECO:0000256" key="2">
    <source>
        <dbReference type="ARBA" id="ARBA00021549"/>
    </source>
</evidence>
<gene>
    <name evidence="13" type="ORF">IPN75_01285</name>
</gene>
<reference evidence="13" key="1">
    <citation type="submission" date="2020-10" db="EMBL/GenBank/DDBJ databases">
        <title>Connecting structure to function with the recovery of over 1000 high-quality activated sludge metagenome-assembled genomes encoding full-length rRNA genes using long-read sequencing.</title>
        <authorList>
            <person name="Singleton C.M."/>
            <person name="Petriglieri F."/>
            <person name="Kristensen J.M."/>
            <person name="Kirkegaard R.H."/>
            <person name="Michaelsen T.Y."/>
            <person name="Andersen M.H."/>
            <person name="Karst S.M."/>
            <person name="Dueholm M.S."/>
            <person name="Nielsen P.H."/>
            <person name="Albertsen M."/>
        </authorList>
    </citation>
    <scope>NUCLEOTIDE SEQUENCE</scope>
    <source>
        <strain evidence="13">OdNE_18-Q3-R46-58_BAT3C.305</strain>
    </source>
</reference>
<keyword evidence="3" id="KW-1003">Cell membrane</keyword>
<dbReference type="Pfam" id="PF07963">
    <property type="entry name" value="N_methyl"/>
    <property type="match status" value="1"/>
</dbReference>
<feature type="domain" description="General secretion pathway GspH" evidence="12">
    <location>
        <begin position="75"/>
        <end position="197"/>
    </location>
</feature>
<comment type="subcellular location">
    <subcellularLocation>
        <location evidence="1">Cell inner membrane</location>
        <topology evidence="1">Single-pass membrane protein</topology>
    </subcellularLocation>
</comment>
<comment type="similarity">
    <text evidence="9">Belongs to the GSP H family.</text>
</comment>
<dbReference type="GO" id="GO:0005886">
    <property type="term" value="C:plasma membrane"/>
    <property type="evidence" value="ECO:0007669"/>
    <property type="project" value="UniProtKB-SubCell"/>
</dbReference>
<evidence type="ECO:0000313" key="14">
    <source>
        <dbReference type="Proteomes" id="UP000808146"/>
    </source>
</evidence>
<evidence type="ECO:0000256" key="1">
    <source>
        <dbReference type="ARBA" id="ARBA00004377"/>
    </source>
</evidence>
<evidence type="ECO:0000256" key="7">
    <source>
        <dbReference type="ARBA" id="ARBA00022989"/>
    </source>
</evidence>
<keyword evidence="6 11" id="KW-0812">Transmembrane</keyword>